<evidence type="ECO:0000259" key="2">
    <source>
        <dbReference type="Pfam" id="PF18476"/>
    </source>
</evidence>
<keyword evidence="3" id="KW-0614">Plasmid</keyword>
<evidence type="ECO:0000256" key="1">
    <source>
        <dbReference type="SAM" id="MobiDB-lite"/>
    </source>
</evidence>
<dbReference type="AlphaFoldDB" id="A4XE24"/>
<feature type="region of interest" description="Disordered" evidence="1">
    <location>
        <begin position="347"/>
        <end position="387"/>
    </location>
</feature>
<sequence>MIKRLRRAARQGTHWLTAGRSREHQINSAAPLKIPFEKDTVEGYIASLDALIRAPGTHVYVDTSFLVWLTALGCEARNEFTGWLRAVAAGRVHVPVWAAHEYLRHHMGNLHGKKLKGIETALNDLANNTFNDLRPYIDTSFTGDSRSPAEIIAATRSVLIDVKRVAAIAGRWTKQHYDSNSKAIIEFINECGLPSAPMLDWMGDIQSVEEARFEGRIPPGFQDRNKSGANGGGANSFGDLMFWKEILHHAGQRRARGVVVISNDGKNDWVMGGLDQPDLDAELKVIASKLPPIPRPQPMLEYEAKASAGVQELMLVDRKYLAIYLRRTGVPSDRFFGSAIDVTLPSPDREDEAIRKQARDQATGRTSVASGIEPQRDTPKHLPVDDASGIADNPLALRLAFSASSSDANEKSGPLLDHMLANDAEGLGLDAFLTKEALANWDGRAAVWFGRSLGTRSIEGNALATTYTTDLLGVFERLPPRTATNLYLGLLASAYVDGSSLKTIPRTPWLPRLLALQGQPRAKGAIDAFRNIVADWPGRPVYLPDADRPALSVKPLLAKATGTAPRLTGLQIGGIGVIVEAQEDAGLRLANRFPGVTTVVLGDVVKDVCNALGIPFDQLMAHEAFEREVAFGSTVGIAAEGDLRNSMEDQS</sequence>
<accession>A4XE24</accession>
<reference evidence="3 4" key="1">
    <citation type="submission" date="2007-04" db="EMBL/GenBank/DDBJ databases">
        <title>Complete sequence of plasmid pNL1 of Novosphingobium aromaticivorans DSM 12444.</title>
        <authorList>
            <consortium name="US DOE Joint Genome Institute"/>
            <person name="Copeland A."/>
            <person name="Lucas S."/>
            <person name="Lapidus A."/>
            <person name="Barry K."/>
            <person name="Detter J.C."/>
            <person name="Glavina del Rio T."/>
            <person name="Hammon N."/>
            <person name="Israni S."/>
            <person name="Dalin E."/>
            <person name="Tice H."/>
            <person name="Pitluck S."/>
            <person name="Chertkov O."/>
            <person name="Han C."/>
            <person name="Thomson S."/>
            <person name="Schmutz J."/>
            <person name="Larimer F."/>
            <person name="Land M."/>
            <person name="Kyrpides N."/>
            <person name="Ivanova N."/>
            <person name="Fredrickson J."/>
            <person name="Romine M.F."/>
            <person name="Richardson P."/>
        </authorList>
    </citation>
    <scope>NUCLEOTIDE SEQUENCE [LARGE SCALE GENOMIC DNA]</scope>
    <source>
        <strain evidence="4">ATCC 700278 / DSM 12444 / CCUG 56034 / CIP 105152 / NBRC 16084 / F199</strain>
        <plasmid evidence="3 4">pNL1</plasmid>
    </source>
</reference>
<geneLocation type="plasmid" evidence="3 4">
    <name>pNL1</name>
</geneLocation>
<organism evidence="3 4">
    <name type="scientific">Novosphingobium aromaticivorans (strain ATCC 700278 / DSM 12444 / CCUG 56034 / CIP 105152 / NBRC 16084 / F199)</name>
    <dbReference type="NCBI Taxonomy" id="279238"/>
    <lineage>
        <taxon>Bacteria</taxon>
        <taxon>Pseudomonadati</taxon>
        <taxon>Pseudomonadota</taxon>
        <taxon>Alphaproteobacteria</taxon>
        <taxon>Sphingomonadales</taxon>
        <taxon>Sphingomonadaceae</taxon>
        <taxon>Novosphingobium</taxon>
    </lineage>
</organism>
<name>A4XE24_NOVAD</name>
<proteinExistence type="predicted"/>
<feature type="compositionally biased region" description="Basic and acidic residues" evidence="1">
    <location>
        <begin position="374"/>
        <end position="384"/>
    </location>
</feature>
<dbReference type="RefSeq" id="WP_010890921.1">
    <property type="nucleotide sequence ID" value="NC_009426.1"/>
</dbReference>
<protein>
    <recommendedName>
        <fullName evidence="2">PIN like domain-containing protein</fullName>
    </recommendedName>
</protein>
<dbReference type="HOGENOM" id="CLU_463725_0_0_5"/>
<dbReference type="Proteomes" id="UP000009134">
    <property type="component" value="Plasmid pNL1"/>
</dbReference>
<evidence type="ECO:0000313" key="4">
    <source>
        <dbReference type="Proteomes" id="UP000009134"/>
    </source>
</evidence>
<dbReference type="InterPro" id="IPR041578">
    <property type="entry name" value="PIN_8"/>
</dbReference>
<dbReference type="KEGG" id="nar:Saro_3943"/>
<keyword evidence="4" id="KW-1185">Reference proteome</keyword>
<dbReference type="EMBL" id="CP000676">
    <property type="protein sequence ID" value="ABP64185.1"/>
    <property type="molecule type" value="Genomic_DNA"/>
</dbReference>
<gene>
    <name evidence="3" type="ordered locus">Saro_3943</name>
</gene>
<feature type="domain" description="PIN like" evidence="2">
    <location>
        <begin position="59"/>
        <end position="271"/>
    </location>
</feature>
<evidence type="ECO:0000313" key="3">
    <source>
        <dbReference type="EMBL" id="ABP64185.1"/>
    </source>
</evidence>
<dbReference type="Pfam" id="PF18476">
    <property type="entry name" value="PIN_8"/>
    <property type="match status" value="1"/>
</dbReference>